<dbReference type="AlphaFoldDB" id="A0A8D2MQD2"/>
<evidence type="ECO:0000256" key="5">
    <source>
        <dbReference type="ARBA" id="ARBA00022692"/>
    </source>
</evidence>
<organism evidence="16 17">
    <name type="scientific">Zonotrichia albicollis</name>
    <name type="common">White-throated sparrow</name>
    <name type="synonym">Fringilla albicollis</name>
    <dbReference type="NCBI Taxonomy" id="44394"/>
    <lineage>
        <taxon>Eukaryota</taxon>
        <taxon>Metazoa</taxon>
        <taxon>Chordata</taxon>
        <taxon>Craniata</taxon>
        <taxon>Vertebrata</taxon>
        <taxon>Euteleostomi</taxon>
        <taxon>Archelosauria</taxon>
        <taxon>Archosauria</taxon>
        <taxon>Dinosauria</taxon>
        <taxon>Saurischia</taxon>
        <taxon>Theropoda</taxon>
        <taxon>Coelurosauria</taxon>
        <taxon>Aves</taxon>
        <taxon>Neognathae</taxon>
        <taxon>Neoaves</taxon>
        <taxon>Telluraves</taxon>
        <taxon>Australaves</taxon>
        <taxon>Passeriformes</taxon>
        <taxon>Passerellidae</taxon>
        <taxon>Zonotrichia</taxon>
    </lineage>
</organism>
<evidence type="ECO:0000256" key="6">
    <source>
        <dbReference type="ARBA" id="ARBA00022781"/>
    </source>
</evidence>
<keyword evidence="8" id="KW-0406">Ion transport</keyword>
<evidence type="ECO:0000256" key="3">
    <source>
        <dbReference type="ARBA" id="ARBA00022448"/>
    </source>
</evidence>
<comment type="similarity">
    <text evidence="2">Belongs to the ATPase A chain family.</text>
</comment>
<evidence type="ECO:0000256" key="1">
    <source>
        <dbReference type="ARBA" id="ARBA00004141"/>
    </source>
</evidence>
<keyword evidence="10" id="KW-0066">ATP synthesis</keyword>
<dbReference type="Ensembl" id="ENSZALT00000013895.1">
    <property type="protein sequence ID" value="ENSZALP00000010012.1"/>
    <property type="gene ID" value="ENSZALG00000008515.1"/>
</dbReference>
<feature type="transmembrane region" description="Helical" evidence="15">
    <location>
        <begin position="119"/>
        <end position="138"/>
    </location>
</feature>
<evidence type="ECO:0000256" key="13">
    <source>
        <dbReference type="ARBA" id="ARBA00071928"/>
    </source>
</evidence>
<protein>
    <recommendedName>
        <fullName evidence="13">ATP synthase F(0) complex subunit a</fullName>
    </recommendedName>
    <alternativeName>
        <fullName evidence="14">Proton-conducting channel, ATP synthase F(0) complex subunit a</fullName>
    </alternativeName>
</protein>
<comment type="subcellular location">
    <subcellularLocation>
        <location evidence="1">Membrane</location>
        <topology evidence="1">Multi-pass membrane protein</topology>
    </subcellularLocation>
</comment>
<evidence type="ECO:0000256" key="4">
    <source>
        <dbReference type="ARBA" id="ARBA00022547"/>
    </source>
</evidence>
<dbReference type="GO" id="GO:0045259">
    <property type="term" value="C:proton-transporting ATP synthase complex"/>
    <property type="evidence" value="ECO:0007669"/>
    <property type="project" value="UniProtKB-KW"/>
</dbReference>
<evidence type="ECO:0000256" key="8">
    <source>
        <dbReference type="ARBA" id="ARBA00023065"/>
    </source>
</evidence>
<keyword evidence="5 15" id="KW-0812">Transmembrane</keyword>
<evidence type="ECO:0000256" key="9">
    <source>
        <dbReference type="ARBA" id="ARBA00023136"/>
    </source>
</evidence>
<comment type="catalytic activity">
    <reaction evidence="11">
        <text>H(+)(in) = H(+)(out)</text>
        <dbReference type="Rhea" id="RHEA:34979"/>
        <dbReference type="ChEBI" id="CHEBI:15378"/>
    </reaction>
</comment>
<evidence type="ECO:0000256" key="11">
    <source>
        <dbReference type="ARBA" id="ARBA00024169"/>
    </source>
</evidence>
<feature type="transmembrane region" description="Helical" evidence="15">
    <location>
        <begin position="12"/>
        <end position="34"/>
    </location>
</feature>
<reference evidence="16" key="1">
    <citation type="submission" date="2025-08" db="UniProtKB">
        <authorList>
            <consortium name="Ensembl"/>
        </authorList>
    </citation>
    <scope>IDENTIFICATION</scope>
</reference>
<dbReference type="InterPro" id="IPR035908">
    <property type="entry name" value="F0_ATP_A_sf"/>
</dbReference>
<evidence type="ECO:0000313" key="17">
    <source>
        <dbReference type="Proteomes" id="UP000694413"/>
    </source>
</evidence>
<dbReference type="PRINTS" id="PR00123">
    <property type="entry name" value="ATPASEA"/>
</dbReference>
<dbReference type="SUPFAM" id="SSF81336">
    <property type="entry name" value="F1F0 ATP synthase subunit A"/>
    <property type="match status" value="1"/>
</dbReference>
<keyword evidence="3" id="KW-0813">Transport</keyword>
<evidence type="ECO:0000313" key="16">
    <source>
        <dbReference type="Ensembl" id="ENSZALP00000010012.1"/>
    </source>
</evidence>
<keyword evidence="4" id="KW-0138">CF(0)</keyword>
<reference evidence="16" key="2">
    <citation type="submission" date="2025-09" db="UniProtKB">
        <authorList>
            <consortium name="Ensembl"/>
        </authorList>
    </citation>
    <scope>IDENTIFICATION</scope>
</reference>
<feature type="transmembrane region" description="Helical" evidence="15">
    <location>
        <begin position="46"/>
        <end position="66"/>
    </location>
</feature>
<sequence>MNLSFFDQFSSPFLLGIPLILISITFPALLLPPLDNSKLLTNSQPFTLILTSLIIFLLLINLLGLLPYTFTPTTQLSINLAPAFPLSLGTAAMGLAGSALSCAGGLSQMQCFRWGLQELFTVGFHSIMVIPANLGMRIKASSAPSLQLFSFILSNYMIMIFYYFEHSYDFCFGFKQTHGWKFSFKCKVKIHCKLPAWD</sequence>
<keyword evidence="6" id="KW-0375">Hydrogen ion transport</keyword>
<feature type="transmembrane region" description="Helical" evidence="15">
    <location>
        <begin position="86"/>
        <end position="107"/>
    </location>
</feature>
<evidence type="ECO:0000256" key="7">
    <source>
        <dbReference type="ARBA" id="ARBA00022989"/>
    </source>
</evidence>
<keyword evidence="17" id="KW-1185">Reference proteome</keyword>
<keyword evidence="9 15" id="KW-0472">Membrane</keyword>
<keyword evidence="7 15" id="KW-1133">Transmembrane helix</keyword>
<proteinExistence type="inferred from homology"/>
<evidence type="ECO:0000256" key="12">
    <source>
        <dbReference type="ARBA" id="ARBA00063051"/>
    </source>
</evidence>
<feature type="transmembrane region" description="Helical" evidence="15">
    <location>
        <begin position="144"/>
        <end position="164"/>
    </location>
</feature>
<dbReference type="InterPro" id="IPR000568">
    <property type="entry name" value="ATP_synth_F0_asu"/>
</dbReference>
<evidence type="ECO:0000256" key="15">
    <source>
        <dbReference type="SAM" id="Phobius"/>
    </source>
</evidence>
<comment type="subunit">
    <text evidence="12">Component of the ATP synthase complex composed at least of ATP5F1A/subunit alpha, ATP5F1B/subunit beta, ATP5MC1/subunit c (homooctomer), MT-ATP6/subunit a, MT-ATP8/subunit 8, ATP5ME/subunit e, ATP5MF/subunit f, ATP5MG/subunit g, ATP5MK/subunit k, ATP5MJ/subunit j, ATP5F1C/subunit gamma, ATP5F1D/subunit delta, ATP5F1E/subunit epsilon, ATP5PF/subunit F6, ATP5PB/subunit b, ATP5PD/subunit d, ATP5PO/subunit OSCP. ATP synthase complex consists of a soluble F(1) head domain (subunits alpha(3) and beta(3)) - the catalytic core - and a membrane F(0) domain - the membrane proton channel (subunits c, a, 8, e, f, g, k and j). These two domains are linked by a central stalk (subunits gamma, delta, and epsilon) rotating inside the F1 region and a stationary peripheral stalk (subunits F6, b, d, and OSCP). Interacts with DNAJC30; interaction is direct.</text>
</comment>
<evidence type="ECO:0000256" key="2">
    <source>
        <dbReference type="ARBA" id="ARBA00006810"/>
    </source>
</evidence>
<accession>A0A8D2MQD2</accession>
<dbReference type="GO" id="GO:0015986">
    <property type="term" value="P:proton motive force-driven ATP synthesis"/>
    <property type="evidence" value="ECO:0007669"/>
    <property type="project" value="InterPro"/>
</dbReference>
<evidence type="ECO:0000256" key="10">
    <source>
        <dbReference type="ARBA" id="ARBA00023310"/>
    </source>
</evidence>
<name>A0A8D2MQD2_ZONAL</name>
<dbReference type="Proteomes" id="UP000694413">
    <property type="component" value="Unassembled WGS sequence"/>
</dbReference>
<dbReference type="GO" id="GO:0015078">
    <property type="term" value="F:proton transmembrane transporter activity"/>
    <property type="evidence" value="ECO:0007669"/>
    <property type="project" value="InterPro"/>
</dbReference>
<evidence type="ECO:0000256" key="14">
    <source>
        <dbReference type="ARBA" id="ARBA00081802"/>
    </source>
</evidence>